<gene>
    <name evidence="6" type="ORF">C2R92_06890</name>
</gene>
<evidence type="ECO:0000256" key="5">
    <source>
        <dbReference type="ARBA" id="ARBA00023146"/>
    </source>
</evidence>
<evidence type="ECO:0000313" key="6">
    <source>
        <dbReference type="EMBL" id="PUD38169.1"/>
    </source>
</evidence>
<evidence type="ECO:0000256" key="4">
    <source>
        <dbReference type="ARBA" id="ARBA00022917"/>
    </source>
</evidence>
<organism evidence="6 7">
    <name type="scientific">Helicobacter pylori</name>
    <name type="common">Campylobacter pylori</name>
    <dbReference type="NCBI Taxonomy" id="210"/>
    <lineage>
        <taxon>Bacteria</taxon>
        <taxon>Pseudomonadati</taxon>
        <taxon>Campylobacterota</taxon>
        <taxon>Epsilonproteobacteria</taxon>
        <taxon>Campylobacterales</taxon>
        <taxon>Helicobacteraceae</taxon>
        <taxon>Helicobacter</taxon>
    </lineage>
</organism>
<dbReference type="Gene3D" id="1.10.1160.10">
    <property type="entry name" value="Glutamyl-trna Synthetase, Domain 2"/>
    <property type="match status" value="1"/>
</dbReference>
<dbReference type="Proteomes" id="UP000244660">
    <property type="component" value="Unassembled WGS sequence"/>
</dbReference>
<dbReference type="EMBL" id="QBQB01000186">
    <property type="protein sequence ID" value="PUD38169.1"/>
    <property type="molecule type" value="Genomic_DNA"/>
</dbReference>
<dbReference type="GO" id="GO:0005524">
    <property type="term" value="F:ATP binding"/>
    <property type="evidence" value="ECO:0007669"/>
    <property type="project" value="UniProtKB-KW"/>
</dbReference>
<reference evidence="6 7" key="1">
    <citation type="submission" date="2018-01" db="EMBL/GenBank/DDBJ databases">
        <title>Helicobacter pylori genome-wide association study shows promise for predicting gastric cancer risk.</title>
        <authorList>
            <person name="Berthenet E."/>
            <person name="Yahara K."/>
            <person name="Thorell K."/>
            <person name="Pascoe B."/>
            <person name="Meric G."/>
            <person name="Mikhail J.M."/>
            <person name="Engstrand L."/>
            <person name="Enroth H."/>
            <person name="Burette A."/>
            <person name="Megraud F."/>
            <person name="Atherton J."/>
            <person name="Smith S."/>
            <person name="Wilkinson T.S."/>
            <person name="Hitchings M.D."/>
            <person name="Falush D."/>
            <person name="Sheppard S.K."/>
        </authorList>
    </citation>
    <scope>NUCLEOTIDE SEQUENCE [LARGE SCALE GENOMIC DNA]</scope>
    <source>
        <strain evidence="6 7">462</strain>
    </source>
</reference>
<name>A0A2T6SN33_HELPX</name>
<keyword evidence="5" id="KW-0030">Aminoacyl-tRNA synthetase</keyword>
<evidence type="ECO:0000313" key="7">
    <source>
        <dbReference type="Proteomes" id="UP000244660"/>
    </source>
</evidence>
<keyword evidence="3" id="KW-0067">ATP-binding</keyword>
<dbReference type="SUPFAM" id="SSF48163">
    <property type="entry name" value="An anticodon-binding domain of class I aminoacyl-tRNA synthetases"/>
    <property type="match status" value="1"/>
</dbReference>
<evidence type="ECO:0000256" key="3">
    <source>
        <dbReference type="ARBA" id="ARBA00022840"/>
    </source>
</evidence>
<dbReference type="GO" id="GO:0000049">
    <property type="term" value="F:tRNA binding"/>
    <property type="evidence" value="ECO:0007669"/>
    <property type="project" value="InterPro"/>
</dbReference>
<dbReference type="InterPro" id="IPR008925">
    <property type="entry name" value="aa_tRNA-synth_I_cd-bd_sf"/>
</dbReference>
<dbReference type="AlphaFoldDB" id="A0A2T6SN33"/>
<protein>
    <submittedName>
        <fullName evidence="6">Uncharacterized protein</fullName>
    </submittedName>
</protein>
<sequence length="64" mass="7501">MPFWIGDYLITIGNRLPKEVFSPDEAIEWFSLENLSSSPAQFNLKYLKHLNPEYLKLLDDDTLL</sequence>
<dbReference type="GO" id="GO:0004812">
    <property type="term" value="F:aminoacyl-tRNA ligase activity"/>
    <property type="evidence" value="ECO:0007669"/>
    <property type="project" value="UniProtKB-KW"/>
</dbReference>
<comment type="caution">
    <text evidence="6">The sequence shown here is derived from an EMBL/GenBank/DDBJ whole genome shotgun (WGS) entry which is preliminary data.</text>
</comment>
<dbReference type="InterPro" id="IPR020061">
    <property type="entry name" value="Glu_tRNA_lig_a-bdl"/>
</dbReference>
<accession>A0A2T6SN33</accession>
<keyword evidence="4" id="KW-0648">Protein biosynthesis</keyword>
<proteinExistence type="predicted"/>
<keyword evidence="2" id="KW-0547">Nucleotide-binding</keyword>
<evidence type="ECO:0000256" key="1">
    <source>
        <dbReference type="ARBA" id="ARBA00022598"/>
    </source>
</evidence>
<keyword evidence="1" id="KW-0436">Ligase</keyword>
<dbReference type="GO" id="GO:0006412">
    <property type="term" value="P:translation"/>
    <property type="evidence" value="ECO:0007669"/>
    <property type="project" value="UniProtKB-KW"/>
</dbReference>
<evidence type="ECO:0000256" key="2">
    <source>
        <dbReference type="ARBA" id="ARBA00022741"/>
    </source>
</evidence>